<protein>
    <submittedName>
        <fullName evidence="3">Uncharacterized protein</fullName>
    </submittedName>
</protein>
<dbReference type="InterPro" id="IPR008862">
    <property type="entry name" value="Tcp11"/>
</dbReference>
<dbReference type="PANTHER" id="PTHR12832">
    <property type="entry name" value="TESTIS-SPECIFIC PROTEIN PBS13 T-COMPLEX 11"/>
    <property type="match status" value="1"/>
</dbReference>
<name>A0AA36EQT1_LACSI</name>
<dbReference type="EMBL" id="OX465085">
    <property type="protein sequence ID" value="CAI9304363.1"/>
    <property type="molecule type" value="Genomic_DNA"/>
</dbReference>
<dbReference type="Proteomes" id="UP001177003">
    <property type="component" value="Chromosome 9"/>
</dbReference>
<proteinExistence type="inferred from homology"/>
<dbReference type="AlphaFoldDB" id="A0AA36EQT1"/>
<reference evidence="3" key="1">
    <citation type="submission" date="2023-04" db="EMBL/GenBank/DDBJ databases">
        <authorList>
            <person name="Vijverberg K."/>
            <person name="Xiong W."/>
            <person name="Schranz E."/>
        </authorList>
    </citation>
    <scope>NUCLEOTIDE SEQUENCE</scope>
</reference>
<evidence type="ECO:0000256" key="1">
    <source>
        <dbReference type="ARBA" id="ARBA00010954"/>
    </source>
</evidence>
<comment type="similarity">
    <text evidence="1">Belongs to the TCP11 family.</text>
</comment>
<sequence length="937" mass="105706">MELGVGNSPETGLVFDGEELSSPPTVPARIRRRLTDTKASGSRSSIEEIEAKLRNADLRRQKFYENLSSKARPKRRSPQSADDHNLSQSIEAKLQAAEQKRMQILKTQSQRNKTSQSLLRRCWRKFLKQKTTLDLAKTFHILNINTSHVISMPFEQFANLIENPSTLHTTKSLLDRLETRYRVLLPDLHGQDEINHLLTRVVSRTTKPSVRLSRYQPRIVLSAYMILGHPDAIFRGEGDRETTLTFSANKFVQEFELLIEIILNGPSQTSGQYLNHGLVKLPTFRSQILAFDAAWCSFLNSFVVWKVKDVESLMEDLVKAACQMEISMMKKYKVIPEGDDSALTDDVKVFQKQMQVTEHQKMLREQIFHLSGEAGINRLENALSNTRKKYFQSKEKTSPIQSTLQDLDSSVPSSSDLVNQNDEIPIPRMENVFIVNEFLHGQHYDSLTMTDENLKVRKTMEKAFWDGISDSIKQEKYDHVVMLMKEVRDELCEMSSQSQKQEIHEAIDLDILSQLLSSRSLDMEYLGRIMEFSLVSLQKLSAIAHENKLKESHQKVLSELAELCQAGDGSNHSHAIALIKGLRFVLEEIQVLKQEISKARIKMMEPLLKGPTGMEYLKKAFEKVYGPPSDALIRLPLTMEWLSSVVPCKDEEWNEHKRVLLELQDERTVLPSTGLRTGGSFSSTLHISSKTMSLSPTDNQYTECKGEKGDLLVRLGLVKLVNNVNGVMKEELPETLKLNFLRLRAVQTQLQKITVIATSILVLRQTLVMDEMISNPEDMERTMLKCSMQLSETLDTIIDAGLEELVEVLSKIAEDLDKSDDVAKNESRRVVMARMLRKSVQAGDPVFVKVSRAVYLATRGVVLVGSGNGREVAEKVLRQVGAAGLAEKVVEAGEVLGVMSGVSGNVHGPWYAGLIEMKPVGGDTDVRLPVCILRSFV</sequence>
<evidence type="ECO:0000313" key="4">
    <source>
        <dbReference type="Proteomes" id="UP001177003"/>
    </source>
</evidence>
<dbReference type="PANTHER" id="PTHR12832:SF11">
    <property type="entry name" value="LD23868P"/>
    <property type="match status" value="1"/>
</dbReference>
<organism evidence="3 4">
    <name type="scientific">Lactuca saligna</name>
    <name type="common">Willowleaf lettuce</name>
    <dbReference type="NCBI Taxonomy" id="75948"/>
    <lineage>
        <taxon>Eukaryota</taxon>
        <taxon>Viridiplantae</taxon>
        <taxon>Streptophyta</taxon>
        <taxon>Embryophyta</taxon>
        <taxon>Tracheophyta</taxon>
        <taxon>Spermatophyta</taxon>
        <taxon>Magnoliopsida</taxon>
        <taxon>eudicotyledons</taxon>
        <taxon>Gunneridae</taxon>
        <taxon>Pentapetalae</taxon>
        <taxon>asterids</taxon>
        <taxon>campanulids</taxon>
        <taxon>Asterales</taxon>
        <taxon>Asteraceae</taxon>
        <taxon>Cichorioideae</taxon>
        <taxon>Cichorieae</taxon>
        <taxon>Lactucinae</taxon>
        <taxon>Lactuca</taxon>
    </lineage>
</organism>
<evidence type="ECO:0000313" key="3">
    <source>
        <dbReference type="EMBL" id="CAI9304363.1"/>
    </source>
</evidence>
<gene>
    <name evidence="3" type="ORF">LSALG_LOCUS42744</name>
</gene>
<keyword evidence="4" id="KW-1185">Reference proteome</keyword>
<feature type="region of interest" description="Disordered" evidence="2">
    <location>
        <begin position="65"/>
        <end position="86"/>
    </location>
</feature>
<dbReference type="Pfam" id="PF05794">
    <property type="entry name" value="Tcp11"/>
    <property type="match status" value="1"/>
</dbReference>
<dbReference type="GO" id="GO:0007165">
    <property type="term" value="P:signal transduction"/>
    <property type="evidence" value="ECO:0007669"/>
    <property type="project" value="TreeGrafter"/>
</dbReference>
<feature type="region of interest" description="Disordered" evidence="2">
    <location>
        <begin position="1"/>
        <end position="48"/>
    </location>
</feature>
<accession>A0AA36EQT1</accession>
<evidence type="ECO:0000256" key="2">
    <source>
        <dbReference type="SAM" id="MobiDB-lite"/>
    </source>
</evidence>